<feature type="signal peptide" evidence="1">
    <location>
        <begin position="1"/>
        <end position="23"/>
    </location>
</feature>
<dbReference type="RefSeq" id="WP_069833894.1">
    <property type="nucleotide sequence ID" value="NZ_MDGQ01000003.1"/>
</dbReference>
<comment type="caution">
    <text evidence="2">The sequence shown here is derived from an EMBL/GenBank/DDBJ whole genome shotgun (WGS) entry which is preliminary data.</text>
</comment>
<evidence type="ECO:0000256" key="1">
    <source>
        <dbReference type="SAM" id="SignalP"/>
    </source>
</evidence>
<name>A0A1E5T5C6_9BACT</name>
<dbReference type="Proteomes" id="UP000095552">
    <property type="component" value="Unassembled WGS sequence"/>
</dbReference>
<evidence type="ECO:0000313" key="2">
    <source>
        <dbReference type="EMBL" id="OEK06582.1"/>
    </source>
</evidence>
<protein>
    <recommendedName>
        <fullName evidence="4">DUF1254 domain-containing protein</fullName>
    </recommendedName>
</protein>
<dbReference type="OrthoDB" id="982449at2"/>
<proteinExistence type="predicted"/>
<dbReference type="EMBL" id="MDGQ01000003">
    <property type="protein sequence ID" value="OEK06582.1"/>
    <property type="molecule type" value="Genomic_DNA"/>
</dbReference>
<reference evidence="2 3" key="1">
    <citation type="submission" date="2016-08" db="EMBL/GenBank/DDBJ databases">
        <title>Draft genome of Fabibacter sp. strain SK-8.</title>
        <authorList>
            <person name="Wong S.-K."/>
            <person name="Hamasaki K."/>
            <person name="Yoshizawa S."/>
        </authorList>
    </citation>
    <scope>NUCLEOTIDE SEQUENCE [LARGE SCALE GENOMIC DNA]</scope>
    <source>
        <strain evidence="2 3">SK-8</strain>
    </source>
</reference>
<gene>
    <name evidence="2" type="ORF">BFP71_02620</name>
</gene>
<keyword evidence="3" id="KW-1185">Reference proteome</keyword>
<dbReference type="STRING" id="1563681.BFP71_02620"/>
<dbReference type="AlphaFoldDB" id="A0A1E5T5C6"/>
<evidence type="ECO:0000313" key="3">
    <source>
        <dbReference type="Proteomes" id="UP000095552"/>
    </source>
</evidence>
<feature type="chain" id="PRO_5009186078" description="DUF1254 domain-containing protein" evidence="1">
    <location>
        <begin position="24"/>
        <end position="197"/>
    </location>
</feature>
<organism evidence="2 3">
    <name type="scientific">Roseivirga misakiensis</name>
    <dbReference type="NCBI Taxonomy" id="1563681"/>
    <lineage>
        <taxon>Bacteria</taxon>
        <taxon>Pseudomonadati</taxon>
        <taxon>Bacteroidota</taxon>
        <taxon>Cytophagia</taxon>
        <taxon>Cytophagales</taxon>
        <taxon>Roseivirgaceae</taxon>
        <taxon>Roseivirga</taxon>
    </lineage>
</organism>
<keyword evidence="1" id="KW-0732">Signal</keyword>
<sequence length="197" mass="22198">MKRILLSLVLALTTIGLSGQTLSSTDDQAIEKRTESFLELIKARKYSNVADYIYPPLFDHTDKKGMFQVFNMLEQAGIKLNFNELNITDKKLLPSDNDVKYVFIKYAMDMTLPLDTDDLKGIAALLVPAIESSFGKENVDYNKAESFVNVKGEKFLLAIEDPKFSDWMFIIYDDSFKSAIQKTIPAKVNQAAASMSK</sequence>
<evidence type="ECO:0008006" key="4">
    <source>
        <dbReference type="Google" id="ProtNLM"/>
    </source>
</evidence>
<accession>A0A1E5T5C6</accession>